<reference evidence="1 2" key="1">
    <citation type="journal article" date="2004" name="Nat. Biotechnol.">
        <title>The genome sequence of the anaerobic, sulfate-reducing bacterium Desulfovibrio vulgaris Hildenborough.</title>
        <authorList>
            <person name="Heidelberg J.F."/>
            <person name="Seshadri R."/>
            <person name="Haveman S.A."/>
            <person name="Hemme C.L."/>
            <person name="Paulsen I.T."/>
            <person name="Kolonay J.F."/>
            <person name="Eisen J.A."/>
            <person name="Ward N."/>
            <person name="Methe B."/>
            <person name="Brinkac L.M."/>
            <person name="Daugherty S.C."/>
            <person name="Deboy R.T."/>
            <person name="Dodson R.J."/>
            <person name="Durkin A.S."/>
            <person name="Madupu R."/>
            <person name="Nelson W.C."/>
            <person name="Sullivan S.A."/>
            <person name="Fouts D."/>
            <person name="Haft D.H."/>
            <person name="Selengut J."/>
            <person name="Peterson J.D."/>
            <person name="Davidsen T.M."/>
            <person name="Zafar N."/>
            <person name="Zhou L."/>
            <person name="Radune D."/>
            <person name="Dimitrov G."/>
            <person name="Hance M."/>
            <person name="Tran K."/>
            <person name="Khouri H."/>
            <person name="Gill J."/>
            <person name="Utterback T.R."/>
            <person name="Feldblyum T.V."/>
            <person name="Wall J.D."/>
            <person name="Voordouw G."/>
            <person name="Fraser C.M."/>
        </authorList>
    </citation>
    <scope>NUCLEOTIDE SEQUENCE [LARGE SCALE GENOMIC DNA]</scope>
    <source>
        <strain evidence="2">ATCC 29579 / DSM 644 / NCIMB 8303 / VKM B-1760 / Hildenborough</strain>
    </source>
</reference>
<dbReference type="AlphaFoldDB" id="Q72C47"/>
<dbReference type="EMBL" id="AE017285">
    <property type="protein sequence ID" value="AAS95915.1"/>
    <property type="molecule type" value="Genomic_DNA"/>
</dbReference>
<dbReference type="EnsemblBacteria" id="AAS95915">
    <property type="protein sequence ID" value="AAS95915"/>
    <property type="gene ID" value="DVU_1437"/>
</dbReference>
<sequence>MTFQCSAIPQGHPVATGALARSRVRIKVRLLP</sequence>
<evidence type="ECO:0000313" key="1">
    <source>
        <dbReference type="EMBL" id="AAS95915.1"/>
    </source>
</evidence>
<dbReference type="PaxDb" id="882-DVU_1437"/>
<proteinExistence type="predicted"/>
<dbReference type="KEGG" id="dvu:DVU_1437"/>
<name>Q72C47_NITV2</name>
<gene>
    <name evidence="1" type="ordered locus">DVU_1437</name>
</gene>
<dbReference type="Proteomes" id="UP000002194">
    <property type="component" value="Chromosome"/>
</dbReference>
<dbReference type="STRING" id="882.DVU_1437"/>
<protein>
    <submittedName>
        <fullName evidence="1">Uncharacterized protein</fullName>
    </submittedName>
</protein>
<accession>Q72C47</accession>
<evidence type="ECO:0000313" key="2">
    <source>
        <dbReference type="Proteomes" id="UP000002194"/>
    </source>
</evidence>
<dbReference type="HOGENOM" id="CLU_3389127_0_0_7"/>
<organism evidence="1 2">
    <name type="scientific">Nitratidesulfovibrio vulgaris (strain ATCC 29579 / DSM 644 / CCUG 34227 / NCIMB 8303 / VKM B-1760 / Hildenborough)</name>
    <name type="common">Desulfovibrio vulgaris</name>
    <dbReference type="NCBI Taxonomy" id="882"/>
    <lineage>
        <taxon>Bacteria</taxon>
        <taxon>Pseudomonadati</taxon>
        <taxon>Thermodesulfobacteriota</taxon>
        <taxon>Desulfovibrionia</taxon>
        <taxon>Desulfovibrionales</taxon>
        <taxon>Desulfovibrionaceae</taxon>
        <taxon>Nitratidesulfovibrio</taxon>
    </lineage>
</organism>
<keyword evidence="2" id="KW-1185">Reference proteome</keyword>